<evidence type="ECO:0000256" key="2">
    <source>
        <dbReference type="ARBA" id="ARBA00018928"/>
    </source>
</evidence>
<dbReference type="InterPro" id="IPR040017">
    <property type="entry name" value="XPOT"/>
</dbReference>
<dbReference type="FunFam" id="1.10.510.10:FF:000100">
    <property type="entry name" value="inhibitor of nuclear factor kappa-B kinase subunit epsilon"/>
    <property type="match status" value="1"/>
</dbReference>
<comment type="function">
    <text evidence="16">tRNA nucleus export receptor which facilitates tRNA translocation across the nuclear pore complex.</text>
</comment>
<organism evidence="18 19">
    <name type="scientific">Chiloscyllium punctatum</name>
    <name type="common">Brownbanded bambooshark</name>
    <name type="synonym">Hemiscyllium punctatum</name>
    <dbReference type="NCBI Taxonomy" id="137246"/>
    <lineage>
        <taxon>Eukaryota</taxon>
        <taxon>Metazoa</taxon>
        <taxon>Chordata</taxon>
        <taxon>Craniata</taxon>
        <taxon>Vertebrata</taxon>
        <taxon>Chondrichthyes</taxon>
        <taxon>Elasmobranchii</taxon>
        <taxon>Galeomorphii</taxon>
        <taxon>Galeoidea</taxon>
        <taxon>Orectolobiformes</taxon>
        <taxon>Hemiscylliidae</taxon>
        <taxon>Chiloscyllium</taxon>
    </lineage>
</organism>
<sequence length="1667" mass="190184">MDEQALLGLNPNADASFRQRALAYFEQLKVSQNAWQVCAEALAQGVYSDDHVKFFCIQVLEHQIKFRYAALTGAQQQLIRQTMMTWLQAQTVNPHPEKTFIRNKAAQVFAMLFLAEYLTKWPKFFFDILSVVGLNPRGVDLYLRILMAIDAEVVDRDIVHTAEECRRNTLIKDAMREQCIPNLVESWYQILHTYQETNSELTCQCLEVVGAFVSWIDLNLIANDRFVNLLLSHMSVEVLREEACDCLFEIVNKGMDPVDKTKLVESLCQVLLASGFFNTEQEEDVDFLARFSKLVNGMGQALITSWSKLVKAGDVKNSQMTVQAVEAKVPLLLKLLVHEDDDISSNIIGFCYDYLHMLKQLPALTEQQKANIEAIMHAVIKKLTYDEEFNFENEGEDEAMFLEYRKHLKLLLDRLAQVSPELLLAAVRRVFNATLGNWQNTRFMEVEVALRLLFMLGEAIPVSHGAHFSGDSAKASVLQEMMHTLVTSGVSQYQHTSVALEFFEIVVRYEKFFTVEPQHIPTVLMAFLDHRGLRNSSPKVRSRTAYLLSRFIKSLSKHMNLYIEDILNRIQDLLVLSPSENGFQALLTSDDQLFIYETAGVLIVNSEYPAERKQALMRDLLTPLMEKFKVFLEKLLTEQDGERQAALADCLNHAVGFASRTSKAFSNKQTVKQCGCSEVYRDCLQAFLPALSCALQKEVLRSGVRTFLHRMIICLEEEVLPFIPTASEHMLKDCEAKDLQEFIPLINQITAKFKTQISPFLQQVFMPLVQAIFEILSRPAEENDQTAALENQMLRRSYFAFLQTVTGSGMSEVIANQGVQNVERVLFTVIQGAVEFPDPIAQKTCFIILSKLVELWGGKDGLLGFEDFIYKHIVPACFLAPLKPTFDLADAQTVLALSECAVTLKTIHLKRGPEFIQYLQQEYLQSLQVAPEIIQEFCQALQQADGKIFKNYLKVGVCHGFQVKEISDAAVMQSTSNYLWLISDILGQGATANVYRGRHKKTGDLYAVKVFNNISFLRPIEVQMREFEVLRKLNHKNIVKLFAVEEEISSRNKVLVMEFCSCGSLYTVLEEAGNAFGLPESEFLIVLRDVVAGMNHLRENGIVHRDIKPGNIMRVIGEDGQSVYKLTDFGAARELEDDEQFVSLYGTEEYLHPDMYERAVLRKPQQKMYGATVDLWSIGVTFYHAATGSLPFRPFEGPRRNKEVMYKIITEKPPGTISGVQKSENGPIVWHHELPLSCNLSRGLQSLLTPILANILEADQEKCWGFDQFFAETSDVLHRIVIHVFSLQQVTLHKIYIHSYNTTHLFADLVYKQTEIAPHLQELIFEGQHLELEPNIQAHNFPKTSEDNPLILVSREVVSAVGLIYQELSLPKLHPRYDLDLDVSCTKSITGVVCQAQKIASRLLQYQELVRKGVRWIIRITMDNFRETLHKKTEVILKLNFCMASVERARNIYNSLQQTNILSSDLEEIPEIHNKLLRLAGSMESISHDMKDIEGTFLPGSQLSDHWAYHEGTHPEDRNIEKLQVLLDSITEIYHQFKKDKALHKLPYNEEQIHKFDKKMHFLRKQVLSIANQFGNIEQEVFTYQEHTKKLQELLPQKALTATYSDWKPPGTLGYPSQNTLMEMTIGMKKLKEEMEGVVKELAENNHILERFGALTVDGGIQNTNRL</sequence>
<evidence type="ECO:0000256" key="7">
    <source>
        <dbReference type="ARBA" id="ARBA00022679"/>
    </source>
</evidence>
<feature type="domain" description="Protein kinase" evidence="17">
    <location>
        <begin position="980"/>
        <end position="1281"/>
    </location>
</feature>
<evidence type="ECO:0000256" key="3">
    <source>
        <dbReference type="ARBA" id="ARBA00022448"/>
    </source>
</evidence>
<dbReference type="InterPro" id="IPR045546">
    <property type="entry name" value="Exportin-T_C"/>
</dbReference>
<dbReference type="GO" id="GO:0071528">
    <property type="term" value="P:tRNA re-export from nucleus"/>
    <property type="evidence" value="ECO:0007669"/>
    <property type="project" value="UniProtKB-UniRule"/>
</dbReference>
<dbReference type="GO" id="GO:0004674">
    <property type="term" value="F:protein serine/threonine kinase activity"/>
    <property type="evidence" value="ECO:0007669"/>
    <property type="project" value="UniProtKB-KW"/>
</dbReference>
<keyword evidence="4 16" id="KW-0963">Cytoplasm</keyword>
<dbReference type="GO" id="GO:0045089">
    <property type="term" value="P:positive regulation of innate immune response"/>
    <property type="evidence" value="ECO:0007669"/>
    <property type="project" value="UniProtKB-ARBA"/>
</dbReference>
<evidence type="ECO:0000256" key="13">
    <source>
        <dbReference type="ARBA" id="ARBA00029784"/>
    </source>
</evidence>
<dbReference type="InterPro" id="IPR011989">
    <property type="entry name" value="ARM-like"/>
</dbReference>
<dbReference type="SUPFAM" id="SSF48371">
    <property type="entry name" value="ARM repeat"/>
    <property type="match status" value="1"/>
</dbReference>
<evidence type="ECO:0000256" key="10">
    <source>
        <dbReference type="ARBA" id="ARBA00022840"/>
    </source>
</evidence>
<dbReference type="PROSITE" id="PS50011">
    <property type="entry name" value="PROTEIN_KINASE_DOM"/>
    <property type="match status" value="1"/>
</dbReference>
<dbReference type="InterPro" id="IPR013598">
    <property type="entry name" value="Exportin-1/Importin-b-like"/>
</dbReference>
<dbReference type="GO" id="GO:0006886">
    <property type="term" value="P:intracellular protein transport"/>
    <property type="evidence" value="ECO:0007669"/>
    <property type="project" value="InterPro"/>
</dbReference>
<keyword evidence="8 15" id="KW-0547">Nucleotide-binding</keyword>
<dbReference type="Gene3D" id="3.30.200.20">
    <property type="entry name" value="Phosphorylase Kinase, domain 1"/>
    <property type="match status" value="1"/>
</dbReference>
<keyword evidence="7" id="KW-0808">Transferase</keyword>
<keyword evidence="9" id="KW-0418">Kinase</keyword>
<comment type="similarity">
    <text evidence="16">Belongs to the exportin family.</text>
</comment>
<dbReference type="EMBL" id="BEZZ01001130">
    <property type="protein sequence ID" value="GCC38184.1"/>
    <property type="molecule type" value="Genomic_DNA"/>
</dbReference>
<evidence type="ECO:0000256" key="9">
    <source>
        <dbReference type="ARBA" id="ARBA00022777"/>
    </source>
</evidence>
<dbReference type="Gene3D" id="1.20.1270.420">
    <property type="match status" value="1"/>
</dbReference>
<evidence type="ECO:0000256" key="14">
    <source>
        <dbReference type="ARBA" id="ARBA00032199"/>
    </source>
</evidence>
<evidence type="ECO:0000256" key="15">
    <source>
        <dbReference type="PROSITE-ProRule" id="PRU10141"/>
    </source>
</evidence>
<evidence type="ECO:0000256" key="1">
    <source>
        <dbReference type="ARBA" id="ARBA00004496"/>
    </source>
</evidence>
<keyword evidence="10 15" id="KW-0067">ATP-binding</keyword>
<protein>
    <recommendedName>
        <fullName evidence="2 16">Exportin-T</fullName>
    </recommendedName>
    <alternativeName>
        <fullName evidence="13 16">Exportin(tRNA)</fullName>
    </alternativeName>
    <alternativeName>
        <fullName evidence="14 16">tRNA exportin</fullName>
    </alternativeName>
</protein>
<dbReference type="GO" id="GO:0005643">
    <property type="term" value="C:nuclear pore"/>
    <property type="evidence" value="ECO:0007669"/>
    <property type="project" value="TreeGrafter"/>
</dbReference>
<dbReference type="InterPro" id="IPR041309">
    <property type="entry name" value="TBK1_CC1"/>
</dbReference>
<keyword evidence="3 16" id="KW-0813">Transport</keyword>
<dbReference type="Pfam" id="PF19282">
    <property type="entry name" value="Exportin-T"/>
    <property type="match status" value="1"/>
</dbReference>
<evidence type="ECO:0000256" key="11">
    <source>
        <dbReference type="ARBA" id="ARBA00022884"/>
    </source>
</evidence>
<dbReference type="Pfam" id="PF08389">
    <property type="entry name" value="Xpo1"/>
    <property type="match status" value="1"/>
</dbReference>
<dbReference type="GO" id="GO:0016363">
    <property type="term" value="C:nuclear matrix"/>
    <property type="evidence" value="ECO:0007669"/>
    <property type="project" value="TreeGrafter"/>
</dbReference>
<dbReference type="CDD" id="cd13988">
    <property type="entry name" value="STKc_TBK1"/>
    <property type="match status" value="1"/>
</dbReference>
<keyword evidence="19" id="KW-1185">Reference proteome</keyword>
<comment type="subcellular location">
    <subcellularLocation>
        <location evidence="1 16">Cytoplasm</location>
    </subcellularLocation>
    <subcellularLocation>
        <location evidence="16">Nucleus</location>
    </subcellularLocation>
    <text evidence="16">Shuttles between the nucleus and the cytoplasm.</text>
</comment>
<evidence type="ECO:0000256" key="8">
    <source>
        <dbReference type="ARBA" id="ARBA00022741"/>
    </source>
</evidence>
<evidence type="ECO:0000313" key="18">
    <source>
        <dbReference type="EMBL" id="GCC38184.1"/>
    </source>
</evidence>
<name>A0A401T6H0_CHIPU</name>
<dbReference type="PROSITE" id="PS00107">
    <property type="entry name" value="PROTEIN_KINASE_ATP"/>
    <property type="match status" value="1"/>
</dbReference>
<dbReference type="InterPro" id="IPR001494">
    <property type="entry name" value="Importin-beta_N"/>
</dbReference>
<evidence type="ECO:0000256" key="5">
    <source>
        <dbReference type="ARBA" id="ARBA00022527"/>
    </source>
</evidence>
<reference evidence="18 19" key="1">
    <citation type="journal article" date="2018" name="Nat. Ecol. Evol.">
        <title>Shark genomes provide insights into elasmobranch evolution and the origin of vertebrates.</title>
        <authorList>
            <person name="Hara Y"/>
            <person name="Yamaguchi K"/>
            <person name="Onimaru K"/>
            <person name="Kadota M"/>
            <person name="Koyanagi M"/>
            <person name="Keeley SD"/>
            <person name="Tatsumi K"/>
            <person name="Tanaka K"/>
            <person name="Motone F"/>
            <person name="Kageyama Y"/>
            <person name="Nozu R"/>
            <person name="Adachi N"/>
            <person name="Nishimura O"/>
            <person name="Nakagawa R"/>
            <person name="Tanegashima C"/>
            <person name="Kiyatake I"/>
            <person name="Matsumoto R"/>
            <person name="Murakumo K"/>
            <person name="Nishida K"/>
            <person name="Terakita A"/>
            <person name="Kuratani S"/>
            <person name="Sato K"/>
            <person name="Hyodo S Kuraku.S."/>
        </authorList>
    </citation>
    <scope>NUCLEOTIDE SEQUENCE [LARGE SCALE GENOMIC DNA]</scope>
</reference>
<dbReference type="SMART" id="SM00220">
    <property type="entry name" value="S_TKc"/>
    <property type="match status" value="1"/>
</dbReference>
<dbReference type="Pfam" id="PF18396">
    <property type="entry name" value="TBK1_ULD"/>
    <property type="match status" value="1"/>
</dbReference>
<keyword evidence="6 16" id="KW-0820">tRNA-binding</keyword>
<gene>
    <name evidence="18" type="ORF">chiPu_0016696</name>
</gene>
<dbReference type="GO" id="GO:0005737">
    <property type="term" value="C:cytoplasm"/>
    <property type="evidence" value="ECO:0007669"/>
    <property type="project" value="UniProtKB-SubCell"/>
</dbReference>
<dbReference type="Pfam" id="PF00069">
    <property type="entry name" value="Pkinase"/>
    <property type="match status" value="1"/>
</dbReference>
<dbReference type="PANTHER" id="PTHR15952:SF11">
    <property type="entry name" value="EXPORTIN-T"/>
    <property type="match status" value="1"/>
</dbReference>
<dbReference type="OrthoDB" id="26399at2759"/>
<dbReference type="InterPro" id="IPR000719">
    <property type="entry name" value="Prot_kinase_dom"/>
</dbReference>
<dbReference type="GO" id="GO:0031267">
    <property type="term" value="F:small GTPase binding"/>
    <property type="evidence" value="ECO:0007669"/>
    <property type="project" value="InterPro"/>
</dbReference>
<evidence type="ECO:0000259" key="17">
    <source>
        <dbReference type="PROSITE" id="PS50011"/>
    </source>
</evidence>
<dbReference type="STRING" id="137246.A0A401T6H0"/>
<evidence type="ECO:0000256" key="6">
    <source>
        <dbReference type="ARBA" id="ARBA00022555"/>
    </source>
</evidence>
<dbReference type="InterPro" id="IPR016024">
    <property type="entry name" value="ARM-type_fold"/>
</dbReference>
<evidence type="ECO:0000256" key="4">
    <source>
        <dbReference type="ARBA" id="ARBA00022490"/>
    </source>
</evidence>
<accession>A0A401T6H0</accession>
<keyword evidence="11 16" id="KW-0694">RNA-binding</keyword>
<comment type="caution">
    <text evidence="18">The sequence shown here is derived from an EMBL/GenBank/DDBJ whole genome shotgun (WGS) entry which is preliminary data.</text>
</comment>
<dbReference type="GO" id="GO:0000049">
    <property type="term" value="F:tRNA binding"/>
    <property type="evidence" value="ECO:0007669"/>
    <property type="project" value="UniProtKB-UniRule"/>
</dbReference>
<dbReference type="GO" id="GO:0009967">
    <property type="term" value="P:positive regulation of signal transduction"/>
    <property type="evidence" value="ECO:0007669"/>
    <property type="project" value="UniProtKB-ARBA"/>
</dbReference>
<proteinExistence type="inferred from homology"/>
<dbReference type="SMART" id="SM00913">
    <property type="entry name" value="IBN_N"/>
    <property type="match status" value="1"/>
</dbReference>
<dbReference type="PANTHER" id="PTHR15952">
    <property type="entry name" value="EXPORTIN-T/LOS1"/>
    <property type="match status" value="1"/>
</dbReference>
<dbReference type="GO" id="GO:0005524">
    <property type="term" value="F:ATP binding"/>
    <property type="evidence" value="ECO:0007669"/>
    <property type="project" value="UniProtKB-UniRule"/>
</dbReference>
<dbReference type="Gene3D" id="3.10.20.90">
    <property type="entry name" value="Phosphatidylinositol 3-kinase Catalytic Subunit, Chain A, domain 1"/>
    <property type="match status" value="1"/>
</dbReference>
<dbReference type="Gene3D" id="1.10.510.10">
    <property type="entry name" value="Transferase(Phosphotransferase) domain 1"/>
    <property type="match status" value="1"/>
</dbReference>
<keyword evidence="5" id="KW-0723">Serine/threonine-protein kinase</keyword>
<keyword evidence="12 16" id="KW-0539">Nucleus</keyword>
<dbReference type="GO" id="GO:0010628">
    <property type="term" value="P:positive regulation of gene expression"/>
    <property type="evidence" value="ECO:0007669"/>
    <property type="project" value="UniProtKB-ARBA"/>
</dbReference>
<dbReference type="InterPro" id="IPR017441">
    <property type="entry name" value="Protein_kinase_ATP_BS"/>
</dbReference>
<dbReference type="GO" id="GO:0006950">
    <property type="term" value="P:response to stress"/>
    <property type="evidence" value="ECO:0007669"/>
    <property type="project" value="UniProtKB-ARBA"/>
</dbReference>
<dbReference type="Proteomes" id="UP000287033">
    <property type="component" value="Unassembled WGS sequence"/>
</dbReference>
<dbReference type="InterPro" id="IPR011009">
    <property type="entry name" value="Kinase-like_dom_sf"/>
</dbReference>
<evidence type="ECO:0000256" key="12">
    <source>
        <dbReference type="ARBA" id="ARBA00023242"/>
    </source>
</evidence>
<dbReference type="FunFam" id="3.30.200.20:FF:000106">
    <property type="entry name" value="serine/threonine-protein kinase TBK1 isoform X1"/>
    <property type="match status" value="1"/>
</dbReference>
<feature type="binding site" evidence="15">
    <location>
        <position position="1009"/>
    </location>
    <ligand>
        <name>ATP</name>
        <dbReference type="ChEBI" id="CHEBI:30616"/>
    </ligand>
</feature>
<evidence type="ECO:0000313" key="19">
    <source>
        <dbReference type="Proteomes" id="UP000287033"/>
    </source>
</evidence>
<dbReference type="Pfam" id="PF18394">
    <property type="entry name" value="TBK1_CCD1"/>
    <property type="match status" value="1"/>
</dbReference>
<dbReference type="InterPro" id="IPR041087">
    <property type="entry name" value="TBK1_ULD"/>
</dbReference>
<evidence type="ECO:0000256" key="16">
    <source>
        <dbReference type="RuleBase" id="RU366037"/>
    </source>
</evidence>
<dbReference type="SUPFAM" id="SSF56112">
    <property type="entry name" value="Protein kinase-like (PK-like)"/>
    <property type="match status" value="1"/>
</dbReference>
<dbReference type="FunFam" id="1.25.10.10:FF:000105">
    <property type="entry name" value="Exportin for tRNA"/>
    <property type="match status" value="1"/>
</dbReference>
<dbReference type="Gene3D" id="1.25.10.10">
    <property type="entry name" value="Leucine-rich Repeat Variant"/>
    <property type="match status" value="1"/>
</dbReference>
<dbReference type="FunFam" id="3.10.20.90:FF:000112">
    <property type="entry name" value="TANK binding kinase TBK1"/>
    <property type="match status" value="1"/>
</dbReference>
<dbReference type="CDD" id="cd21954">
    <property type="entry name" value="TBK1_C"/>
    <property type="match status" value="1"/>
</dbReference>